<name>A0AAP2RCG4_9EURY</name>
<dbReference type="EMBL" id="PGCK01000004">
    <property type="protein sequence ID" value="MCD1294562.1"/>
    <property type="molecule type" value="Genomic_DNA"/>
</dbReference>
<keyword evidence="2" id="KW-1185">Reference proteome</keyword>
<protein>
    <submittedName>
        <fullName evidence="1">Uncharacterized protein</fullName>
    </submittedName>
</protein>
<evidence type="ECO:0000313" key="2">
    <source>
        <dbReference type="Proteomes" id="UP001320159"/>
    </source>
</evidence>
<proteinExistence type="predicted"/>
<dbReference type="RefSeq" id="WP_230741395.1">
    <property type="nucleotide sequence ID" value="NZ_PGCK01000004.1"/>
</dbReference>
<sequence length="524" mass="59351">MRLKVLFAIILIIAVLTMGFIFPRGAIYYEEKANVVLKVIGNTHTIKPSGEFVIPEKPLQKSARVVTMYSDDPEIEKYRSYSLIINYYTAPEPPGFTENFLDDFVRGAIVGVDEYRLEGNNITVFIGNTPDWKDQIRLIRDQDMPTKEIKLFKISFDLLDTGVYSPDISGFKKYPFEYNNNPFSRIGNNRDFEGYPNFPEQGSVFKWTSNDSASELGLRGVANYLGFSYEPFNAALLCEGELYYTGQSFDGKKIYVSALCSENKERVPDIIFLKNDDGSYSAYKLSDRPPVYAYTLYGAYNTNESVGFGVYNDRGGKIELKNAAPWEIQFMKDGSWKTIFSPIAAQVITPLAEGSFKEWSWDQKLDDGSMAPFGEYRVVVDNRFMTNFRISPDVPLVDHEDTNYDSEAADGVFMDPAVQKAFGNAYTTSSYNDGLKDEMISQMQYKAWAKGLDPKKLISCINATGIYDDNTKALPSEAVYAKYNGKPVWIIVFNWGMGDESLSHIKYFIVDEAMENVEHSNGCR</sequence>
<accession>A0AAP2RCG4</accession>
<reference evidence="1 2" key="1">
    <citation type="submission" date="2017-11" db="EMBL/GenBank/DDBJ databases">
        <title>Isolation and Characterization of Family Methanocellaceae Species from Potential Methane Hydrate Area Offshore Southwestern Taiwan.</title>
        <authorList>
            <person name="Zhang W.-L."/>
            <person name="Chen W.-C."/>
            <person name="Lai M.-C."/>
            <person name="Chen S.-C."/>
        </authorList>
    </citation>
    <scope>NUCLEOTIDE SEQUENCE [LARGE SCALE GENOMIC DNA]</scope>
    <source>
        <strain evidence="1 2">CWC-04</strain>
    </source>
</reference>
<dbReference type="Proteomes" id="UP001320159">
    <property type="component" value="Unassembled WGS sequence"/>
</dbReference>
<evidence type="ECO:0000313" key="1">
    <source>
        <dbReference type="EMBL" id="MCD1294562.1"/>
    </source>
</evidence>
<comment type="caution">
    <text evidence="1">The sequence shown here is derived from an EMBL/GenBank/DDBJ whole genome shotgun (WGS) entry which is preliminary data.</text>
</comment>
<dbReference type="AlphaFoldDB" id="A0AAP2RCG4"/>
<organism evidence="1 2">
    <name type="scientific">Methanooceanicella nereidis</name>
    <dbReference type="NCBI Taxonomy" id="2052831"/>
    <lineage>
        <taxon>Archaea</taxon>
        <taxon>Methanobacteriati</taxon>
        <taxon>Methanobacteriota</taxon>
        <taxon>Stenosarchaea group</taxon>
        <taxon>Methanomicrobia</taxon>
        <taxon>Methanocellales</taxon>
        <taxon>Methanocellaceae</taxon>
        <taxon>Methanooceanicella</taxon>
    </lineage>
</organism>
<gene>
    <name evidence="1" type="ORF">CUJ83_06045</name>
</gene>